<evidence type="ECO:0000313" key="2">
    <source>
        <dbReference type="Proteomes" id="UP000478052"/>
    </source>
</evidence>
<evidence type="ECO:0000313" key="1">
    <source>
        <dbReference type="EMBL" id="KAF0685545.1"/>
    </source>
</evidence>
<keyword evidence="2" id="KW-1185">Reference proteome</keyword>
<protein>
    <submittedName>
        <fullName evidence="1">Zinc finger MYM-type protein 1-like</fullName>
    </submittedName>
</protein>
<gene>
    <name evidence="1" type="ORF">FWK35_00038443</name>
</gene>
<dbReference type="OrthoDB" id="6764668at2759"/>
<reference evidence="1 2" key="1">
    <citation type="submission" date="2019-08" db="EMBL/GenBank/DDBJ databases">
        <title>Whole genome of Aphis craccivora.</title>
        <authorList>
            <person name="Voronova N.V."/>
            <person name="Shulinski R.S."/>
            <person name="Bandarenka Y.V."/>
            <person name="Zhorov D.G."/>
            <person name="Warner D."/>
        </authorList>
    </citation>
    <scope>NUCLEOTIDE SEQUENCE [LARGE SCALE GENOMIC DNA]</scope>
    <source>
        <strain evidence="1">180601</strain>
        <tissue evidence="1">Whole Body</tissue>
    </source>
</reference>
<accession>A0A6G0VKN6</accession>
<dbReference type="AlphaFoldDB" id="A0A6G0VKN6"/>
<organism evidence="1 2">
    <name type="scientific">Aphis craccivora</name>
    <name type="common">Cowpea aphid</name>
    <dbReference type="NCBI Taxonomy" id="307492"/>
    <lineage>
        <taxon>Eukaryota</taxon>
        <taxon>Metazoa</taxon>
        <taxon>Ecdysozoa</taxon>
        <taxon>Arthropoda</taxon>
        <taxon>Hexapoda</taxon>
        <taxon>Insecta</taxon>
        <taxon>Pterygota</taxon>
        <taxon>Neoptera</taxon>
        <taxon>Paraneoptera</taxon>
        <taxon>Hemiptera</taxon>
        <taxon>Sternorrhyncha</taxon>
        <taxon>Aphidomorpha</taxon>
        <taxon>Aphidoidea</taxon>
        <taxon>Aphididae</taxon>
        <taxon>Aphidini</taxon>
        <taxon>Aphis</taxon>
        <taxon>Aphis</taxon>
    </lineage>
</organism>
<name>A0A6G0VKN6_APHCR</name>
<sequence length="51" mass="5973">MTEERLSSLATTSIEKDLINTLSKNDEKFNEKIIDKFALLKERKIDLIFKT</sequence>
<comment type="caution">
    <text evidence="1">The sequence shown here is derived from an EMBL/GenBank/DDBJ whole genome shotgun (WGS) entry which is preliminary data.</text>
</comment>
<dbReference type="EMBL" id="VUJU01017021">
    <property type="protein sequence ID" value="KAF0685545.1"/>
    <property type="molecule type" value="Genomic_DNA"/>
</dbReference>
<proteinExistence type="predicted"/>
<dbReference type="Proteomes" id="UP000478052">
    <property type="component" value="Unassembled WGS sequence"/>
</dbReference>